<evidence type="ECO:0000256" key="3">
    <source>
        <dbReference type="ARBA" id="ARBA00023125"/>
    </source>
</evidence>
<dbReference type="AlphaFoldDB" id="A0A099FEY6"/>
<dbReference type="SUPFAM" id="SSF46785">
    <property type="entry name" value="Winged helix' DNA-binding domain"/>
    <property type="match status" value="1"/>
</dbReference>
<accession>A0A099FEY6</accession>
<dbReference type="InterPro" id="IPR050950">
    <property type="entry name" value="HTH-type_LysR_regulators"/>
</dbReference>
<dbReference type="OrthoDB" id="9815174at2"/>
<evidence type="ECO:0000313" key="6">
    <source>
        <dbReference type="EMBL" id="KGJ09325.1"/>
    </source>
</evidence>
<keyword evidence="4" id="KW-0804">Transcription</keyword>
<protein>
    <submittedName>
        <fullName evidence="6">LysR family transcriptional regulator</fullName>
    </submittedName>
</protein>
<dbReference type="Gene3D" id="1.10.10.10">
    <property type="entry name" value="Winged helix-like DNA-binding domain superfamily/Winged helix DNA-binding domain"/>
    <property type="match status" value="1"/>
</dbReference>
<evidence type="ECO:0000256" key="4">
    <source>
        <dbReference type="ARBA" id="ARBA00023163"/>
    </source>
</evidence>
<dbReference type="Proteomes" id="UP000029917">
    <property type="component" value="Unassembled WGS sequence"/>
</dbReference>
<reference evidence="6 7" key="2">
    <citation type="submission" date="2014-10" db="EMBL/GenBank/DDBJ databases">
        <title>Paracoccus sanguinis sp. nov., isolated from clinical specimens of New York State patients.</title>
        <authorList>
            <person name="Mingle L.A."/>
            <person name="Cole J.A."/>
            <person name="Lapierre P."/>
            <person name="Musser K.A."/>
        </authorList>
    </citation>
    <scope>NUCLEOTIDE SEQUENCE [LARGE SCALE GENOMIC DNA]</scope>
    <source>
        <strain evidence="6 7">HAMBI 3106</strain>
    </source>
</reference>
<feature type="domain" description="HTH lysR-type" evidence="5">
    <location>
        <begin position="1"/>
        <end position="57"/>
    </location>
</feature>
<dbReference type="InterPro" id="IPR036388">
    <property type="entry name" value="WH-like_DNA-bd_sf"/>
</dbReference>
<dbReference type="RefSeq" id="WP_036716546.1">
    <property type="nucleotide sequence ID" value="NZ_JRKS01000003.1"/>
</dbReference>
<comment type="caution">
    <text evidence="6">The sequence shown here is derived from an EMBL/GenBank/DDBJ whole genome shotgun (WGS) entry which is preliminary data.</text>
</comment>
<keyword evidence="2" id="KW-0805">Transcription regulation</keyword>
<keyword evidence="7" id="KW-1185">Reference proteome</keyword>
<dbReference type="Pfam" id="PF00126">
    <property type="entry name" value="HTH_1"/>
    <property type="match status" value="1"/>
</dbReference>
<dbReference type="PROSITE" id="PS50931">
    <property type="entry name" value="HTH_LYSR"/>
    <property type="match status" value="1"/>
</dbReference>
<dbReference type="GO" id="GO:0003677">
    <property type="term" value="F:DNA binding"/>
    <property type="evidence" value="ECO:0007669"/>
    <property type="project" value="UniProtKB-KW"/>
</dbReference>
<dbReference type="GO" id="GO:0003700">
    <property type="term" value="F:DNA-binding transcription factor activity"/>
    <property type="evidence" value="ECO:0007669"/>
    <property type="project" value="InterPro"/>
</dbReference>
<comment type="similarity">
    <text evidence="1">Belongs to the LysR transcriptional regulatory family.</text>
</comment>
<organism evidence="6 7">
    <name type="scientific">Paracoccus sphaerophysae</name>
    <dbReference type="NCBI Taxonomy" id="690417"/>
    <lineage>
        <taxon>Bacteria</taxon>
        <taxon>Pseudomonadati</taxon>
        <taxon>Pseudomonadota</taxon>
        <taxon>Alphaproteobacteria</taxon>
        <taxon>Rhodobacterales</taxon>
        <taxon>Paracoccaceae</taxon>
        <taxon>Paracoccus</taxon>
    </lineage>
</organism>
<dbReference type="STRING" id="690417.IC63_02425"/>
<dbReference type="PANTHER" id="PTHR30419:SF31">
    <property type="entry name" value="BLR3139 PROTEIN"/>
    <property type="match status" value="1"/>
</dbReference>
<dbReference type="GO" id="GO:0005829">
    <property type="term" value="C:cytosol"/>
    <property type="evidence" value="ECO:0007669"/>
    <property type="project" value="TreeGrafter"/>
</dbReference>
<evidence type="ECO:0000313" key="7">
    <source>
        <dbReference type="Proteomes" id="UP000029917"/>
    </source>
</evidence>
<dbReference type="InterPro" id="IPR000847">
    <property type="entry name" value="LysR_HTH_N"/>
</dbReference>
<evidence type="ECO:0000259" key="5">
    <source>
        <dbReference type="PROSITE" id="PS50931"/>
    </source>
</evidence>
<sequence>MIDRLAMFMVLARHEHFGRAAEELGITQPSLSSSLKALEDQLGVQLVRRGSRYRGLTPEGERVLDWARRIVGDARTMQAELRARRTGVTGRLRLGVIPTAMPRIAGLTAPFLIRYPGAEVAILSRSSDEIRDQIAALELDAGVTYLDGTAPGRVQTVPLFTENLCLVDRSAETGPASWAEAATRPLCLLTPDMQNRRIVAAELAKAGSPVAPRVESNSMLAILSHVTTGAWAAILPNALAEGLPLPRGVTARPLTGGTGHVVGLVAAEREPRPPLIEALFQVARSVNDDSFRLS</sequence>
<evidence type="ECO:0000256" key="2">
    <source>
        <dbReference type="ARBA" id="ARBA00023015"/>
    </source>
</evidence>
<gene>
    <name evidence="6" type="ORF">IC63_02425</name>
</gene>
<dbReference type="InterPro" id="IPR036390">
    <property type="entry name" value="WH_DNA-bd_sf"/>
</dbReference>
<keyword evidence="3" id="KW-0238">DNA-binding</keyword>
<dbReference type="CDD" id="cd05466">
    <property type="entry name" value="PBP2_LTTR_substrate"/>
    <property type="match status" value="1"/>
</dbReference>
<dbReference type="InterPro" id="IPR005119">
    <property type="entry name" value="LysR_subst-bd"/>
</dbReference>
<dbReference type="FunFam" id="1.10.10.10:FF:000001">
    <property type="entry name" value="LysR family transcriptional regulator"/>
    <property type="match status" value="1"/>
</dbReference>
<dbReference type="Pfam" id="PF03466">
    <property type="entry name" value="LysR_substrate"/>
    <property type="match status" value="1"/>
</dbReference>
<dbReference type="Gene3D" id="3.40.190.290">
    <property type="match status" value="1"/>
</dbReference>
<reference evidence="6 7" key="1">
    <citation type="submission" date="2014-09" db="EMBL/GenBank/DDBJ databases">
        <authorList>
            <person name="McGinnis J.M."/>
            <person name="Wolfgang W.J."/>
        </authorList>
    </citation>
    <scope>NUCLEOTIDE SEQUENCE [LARGE SCALE GENOMIC DNA]</scope>
    <source>
        <strain evidence="6 7">HAMBI 3106</strain>
    </source>
</reference>
<dbReference type="PANTHER" id="PTHR30419">
    <property type="entry name" value="HTH-TYPE TRANSCRIPTIONAL REGULATOR YBHD"/>
    <property type="match status" value="1"/>
</dbReference>
<dbReference type="EMBL" id="JRKS01000003">
    <property type="protein sequence ID" value="KGJ09325.1"/>
    <property type="molecule type" value="Genomic_DNA"/>
</dbReference>
<dbReference type="SUPFAM" id="SSF53850">
    <property type="entry name" value="Periplasmic binding protein-like II"/>
    <property type="match status" value="1"/>
</dbReference>
<proteinExistence type="inferred from homology"/>
<name>A0A099FEY6_9RHOB</name>
<evidence type="ECO:0000256" key="1">
    <source>
        <dbReference type="ARBA" id="ARBA00009437"/>
    </source>
</evidence>
<dbReference type="PRINTS" id="PR00039">
    <property type="entry name" value="HTHLYSR"/>
</dbReference>